<evidence type="ECO:0000256" key="2">
    <source>
        <dbReference type="ARBA" id="ARBA00022448"/>
    </source>
</evidence>
<dbReference type="SUPFAM" id="SSF161098">
    <property type="entry name" value="MetI-like"/>
    <property type="match status" value="1"/>
</dbReference>
<evidence type="ECO:0000256" key="5">
    <source>
        <dbReference type="ARBA" id="ARBA00022692"/>
    </source>
</evidence>
<dbReference type="AlphaFoldDB" id="A0A8B2NNR8"/>
<name>A0A8B2NNR8_9HYPH</name>
<evidence type="ECO:0000256" key="1">
    <source>
        <dbReference type="ARBA" id="ARBA00004429"/>
    </source>
</evidence>
<proteinExistence type="inferred from homology"/>
<dbReference type="GO" id="GO:0055085">
    <property type="term" value="P:transmembrane transport"/>
    <property type="evidence" value="ECO:0007669"/>
    <property type="project" value="InterPro"/>
</dbReference>
<dbReference type="EMBL" id="QHHQ01000009">
    <property type="protein sequence ID" value="RAH97322.1"/>
    <property type="molecule type" value="Genomic_DNA"/>
</dbReference>
<feature type="transmembrane region" description="Helical" evidence="8">
    <location>
        <begin position="98"/>
        <end position="119"/>
    </location>
</feature>
<keyword evidence="3" id="KW-1003">Cell membrane</keyword>
<reference evidence="10 11" key="1">
    <citation type="submission" date="2018-05" db="EMBL/GenBank/DDBJ databases">
        <title>Acuticoccus sediminis sp. nov., isolated from deep-sea sediment of Indian Ocean.</title>
        <authorList>
            <person name="Liu X."/>
            <person name="Lai Q."/>
            <person name="Du Y."/>
            <person name="Sun F."/>
            <person name="Zhang X."/>
            <person name="Wang S."/>
            <person name="Shao Z."/>
        </authorList>
    </citation>
    <scope>NUCLEOTIDE SEQUENCE [LARGE SCALE GENOMIC DNA]</scope>
    <source>
        <strain evidence="10 11">PTG4-2</strain>
    </source>
</reference>
<evidence type="ECO:0000313" key="11">
    <source>
        <dbReference type="Proteomes" id="UP000249590"/>
    </source>
</evidence>
<dbReference type="GO" id="GO:0005886">
    <property type="term" value="C:plasma membrane"/>
    <property type="evidence" value="ECO:0007669"/>
    <property type="project" value="UniProtKB-SubCell"/>
</dbReference>
<dbReference type="InterPro" id="IPR000515">
    <property type="entry name" value="MetI-like"/>
</dbReference>
<comment type="caution">
    <text evidence="10">The sequence shown here is derived from an EMBL/GenBank/DDBJ whole genome shotgun (WGS) entry which is preliminary data.</text>
</comment>
<dbReference type="PROSITE" id="PS50928">
    <property type="entry name" value="ABC_TM1"/>
    <property type="match status" value="1"/>
</dbReference>
<dbReference type="PANTHER" id="PTHR43357:SF4">
    <property type="entry name" value="INNER MEMBRANE ABC TRANSPORTER PERMEASE PROTEIN YDCV"/>
    <property type="match status" value="1"/>
</dbReference>
<evidence type="ECO:0000256" key="6">
    <source>
        <dbReference type="ARBA" id="ARBA00022989"/>
    </source>
</evidence>
<sequence length="261" mass="27624">MTRVLFALLVTAIYAFLLCPLIVVVAASFSSGDIVTFPPQGFSLRWYGEALSKALFTGGLTTSILLGIAAAVGSSVLGVLSAMGLASAEFRGRQALELILLSPLIVPGVVIGIALLTSFSEFGPRGAWPRLLLAHVLLTLPYSVRTVLISLQRLDPALASAAETLGASRARIFFEITLPLIRPGIIAGALFAFVMSFDNVPVSVFLVSADTTTLPLAIMSYLEYNFDPSVAAISTIIILVMLALSLILERIAGLRRVLSTS</sequence>
<evidence type="ECO:0000256" key="3">
    <source>
        <dbReference type="ARBA" id="ARBA00022475"/>
    </source>
</evidence>
<evidence type="ECO:0000259" key="9">
    <source>
        <dbReference type="PROSITE" id="PS50928"/>
    </source>
</evidence>
<dbReference type="RefSeq" id="WP_111351841.1">
    <property type="nucleotide sequence ID" value="NZ_JAIWKD010000009.1"/>
</dbReference>
<dbReference type="PANTHER" id="PTHR43357">
    <property type="entry name" value="INNER MEMBRANE ABC TRANSPORTER PERMEASE PROTEIN YDCV"/>
    <property type="match status" value="1"/>
</dbReference>
<gene>
    <name evidence="10" type="ORF">DLJ53_29405</name>
</gene>
<accession>A0A8B2NNR8</accession>
<dbReference type="Gene3D" id="1.10.3720.10">
    <property type="entry name" value="MetI-like"/>
    <property type="match status" value="1"/>
</dbReference>
<dbReference type="CDD" id="cd06261">
    <property type="entry name" value="TM_PBP2"/>
    <property type="match status" value="1"/>
</dbReference>
<dbReference type="InterPro" id="IPR035906">
    <property type="entry name" value="MetI-like_sf"/>
</dbReference>
<evidence type="ECO:0000313" key="10">
    <source>
        <dbReference type="EMBL" id="RAH97322.1"/>
    </source>
</evidence>
<feature type="domain" description="ABC transmembrane type-1" evidence="9">
    <location>
        <begin position="60"/>
        <end position="248"/>
    </location>
</feature>
<keyword evidence="6 8" id="KW-1133">Transmembrane helix</keyword>
<evidence type="ECO:0000256" key="7">
    <source>
        <dbReference type="ARBA" id="ARBA00023136"/>
    </source>
</evidence>
<feature type="transmembrane region" description="Helical" evidence="8">
    <location>
        <begin position="56"/>
        <end position="86"/>
    </location>
</feature>
<keyword evidence="11" id="KW-1185">Reference proteome</keyword>
<keyword evidence="2 8" id="KW-0813">Transport</keyword>
<protein>
    <submittedName>
        <fullName evidence="10">ABC transporter permease</fullName>
    </submittedName>
</protein>
<keyword evidence="4" id="KW-0997">Cell inner membrane</keyword>
<dbReference type="OrthoDB" id="9815533at2"/>
<dbReference type="Proteomes" id="UP000249590">
    <property type="component" value="Unassembled WGS sequence"/>
</dbReference>
<dbReference type="Pfam" id="PF00528">
    <property type="entry name" value="BPD_transp_1"/>
    <property type="match status" value="1"/>
</dbReference>
<keyword evidence="5 8" id="KW-0812">Transmembrane</keyword>
<evidence type="ECO:0000256" key="4">
    <source>
        <dbReference type="ARBA" id="ARBA00022519"/>
    </source>
</evidence>
<organism evidence="10 11">
    <name type="scientific">Acuticoccus sediminis</name>
    <dbReference type="NCBI Taxonomy" id="2184697"/>
    <lineage>
        <taxon>Bacteria</taxon>
        <taxon>Pseudomonadati</taxon>
        <taxon>Pseudomonadota</taxon>
        <taxon>Alphaproteobacteria</taxon>
        <taxon>Hyphomicrobiales</taxon>
        <taxon>Amorphaceae</taxon>
        <taxon>Acuticoccus</taxon>
    </lineage>
</organism>
<keyword evidence="7 8" id="KW-0472">Membrane</keyword>
<feature type="transmembrane region" description="Helical" evidence="8">
    <location>
        <begin position="229"/>
        <end position="248"/>
    </location>
</feature>
<evidence type="ECO:0000256" key="8">
    <source>
        <dbReference type="RuleBase" id="RU363032"/>
    </source>
</evidence>
<comment type="subcellular location">
    <subcellularLocation>
        <location evidence="1">Cell inner membrane</location>
        <topology evidence="1">Multi-pass membrane protein</topology>
    </subcellularLocation>
    <subcellularLocation>
        <location evidence="8">Cell membrane</location>
        <topology evidence="8">Multi-pass membrane protein</topology>
    </subcellularLocation>
</comment>
<feature type="transmembrane region" description="Helical" evidence="8">
    <location>
        <begin position="172"/>
        <end position="197"/>
    </location>
</feature>
<comment type="similarity">
    <text evidence="8">Belongs to the binding-protein-dependent transport system permease family.</text>
</comment>
<feature type="transmembrane region" description="Helical" evidence="8">
    <location>
        <begin position="131"/>
        <end position="151"/>
    </location>
</feature>